<feature type="compositionally biased region" description="Basic and acidic residues" evidence="2">
    <location>
        <begin position="292"/>
        <end position="301"/>
    </location>
</feature>
<dbReference type="Proteomes" id="UP000624244">
    <property type="component" value="Unassembled WGS sequence"/>
</dbReference>
<evidence type="ECO:0000256" key="2">
    <source>
        <dbReference type="SAM" id="MobiDB-lite"/>
    </source>
</evidence>
<name>A0A8H6DU26_COCSA</name>
<evidence type="ECO:0000313" key="4">
    <source>
        <dbReference type="EMBL" id="KAF5847994.1"/>
    </source>
</evidence>
<keyword evidence="1" id="KW-0175">Coiled coil</keyword>
<evidence type="ECO:0000313" key="5">
    <source>
        <dbReference type="Proteomes" id="UP000624244"/>
    </source>
</evidence>
<organism evidence="4 5">
    <name type="scientific">Cochliobolus sativus</name>
    <name type="common">Common root rot and spot blotch fungus</name>
    <name type="synonym">Bipolaris sorokiniana</name>
    <dbReference type="NCBI Taxonomy" id="45130"/>
    <lineage>
        <taxon>Eukaryota</taxon>
        <taxon>Fungi</taxon>
        <taxon>Dikarya</taxon>
        <taxon>Ascomycota</taxon>
        <taxon>Pezizomycotina</taxon>
        <taxon>Dothideomycetes</taxon>
        <taxon>Pleosporomycetidae</taxon>
        <taxon>Pleosporales</taxon>
        <taxon>Pleosporineae</taxon>
        <taxon>Pleosporaceae</taxon>
        <taxon>Bipolaris</taxon>
    </lineage>
</organism>
<reference evidence="4" key="1">
    <citation type="submission" date="2019-11" db="EMBL/GenBank/DDBJ databases">
        <title>Bipolaris sorokiniana Genome sequencing.</title>
        <authorList>
            <person name="Wang H."/>
        </authorList>
    </citation>
    <scope>NUCLEOTIDE SEQUENCE</scope>
</reference>
<dbReference type="EMBL" id="WNKQ01000012">
    <property type="protein sequence ID" value="KAF5847994.1"/>
    <property type="molecule type" value="Genomic_DNA"/>
</dbReference>
<feature type="region of interest" description="Disordered" evidence="2">
    <location>
        <begin position="274"/>
        <end position="301"/>
    </location>
</feature>
<keyword evidence="3" id="KW-0732">Signal</keyword>
<feature type="coiled-coil region" evidence="1">
    <location>
        <begin position="117"/>
        <end position="151"/>
    </location>
</feature>
<comment type="caution">
    <text evidence="4">The sequence shown here is derived from an EMBL/GenBank/DDBJ whole genome shotgun (WGS) entry which is preliminary data.</text>
</comment>
<evidence type="ECO:0000256" key="3">
    <source>
        <dbReference type="SAM" id="SignalP"/>
    </source>
</evidence>
<protein>
    <submittedName>
        <fullName evidence="4">Uncharacterized protein</fullName>
    </submittedName>
</protein>
<feature type="coiled-coil region" evidence="1">
    <location>
        <begin position="212"/>
        <end position="239"/>
    </location>
</feature>
<accession>A0A8H6DU26</accession>
<dbReference type="AlphaFoldDB" id="A0A8H6DU26"/>
<proteinExistence type="predicted"/>
<evidence type="ECO:0000256" key="1">
    <source>
        <dbReference type="SAM" id="Coils"/>
    </source>
</evidence>
<feature type="compositionally biased region" description="Basic and acidic residues" evidence="2">
    <location>
        <begin position="274"/>
        <end position="283"/>
    </location>
</feature>
<gene>
    <name evidence="4" type="ORF">GGP41_009240</name>
</gene>
<feature type="chain" id="PRO_5034620370" evidence="3">
    <location>
        <begin position="28"/>
        <end position="373"/>
    </location>
</feature>
<sequence length="373" mass="43082">MLFLPIIILGMLYLAFISGFVITRVAAAEGQNEETKIDPAEDKKSEQEWEAEARDMFNDLERSRQGMQRLMESAEKRDALLKCLGVVQDNDTTPDEKSLEKLVKNRKKSLEANEDSLRMMQAEITACSEKIKELEAEKPKMVEDIKNQCDQPYTEDVIPKYQRSLNDKQHEIKYWRAAFFNNEKDEAMKENYRLCEEKEAELVQLRILPAQIGDSKQALRDATKQIETLQQEKKDQGIADRRRWMLEKDDLCKKHNNVTKALRIELKEAKKLSKLSNETRKAQQDSSAGITTDKKQAESLNKEHQALVTEASELRKQIEDMNSIVGEVVQDSEKLRSERDGLRETLEKLEKEKVVEEKVTKEKECDGSGGLRQ</sequence>
<feature type="signal peptide" evidence="3">
    <location>
        <begin position="1"/>
        <end position="27"/>
    </location>
</feature>